<proteinExistence type="inferred from homology"/>
<dbReference type="GO" id="GO:0005886">
    <property type="term" value="C:plasma membrane"/>
    <property type="evidence" value="ECO:0007669"/>
    <property type="project" value="UniProtKB-SubCell"/>
</dbReference>
<keyword evidence="5" id="KW-0029">Amino-acid transport</keyword>
<evidence type="ECO:0000256" key="9">
    <source>
        <dbReference type="SAM" id="Phobius"/>
    </source>
</evidence>
<dbReference type="KEGG" id="hpse:HPF_13060"/>
<comment type="similarity">
    <text evidence="8">Belongs to the binding-protein-dependent transport system permease family. LivHM subfamily.</text>
</comment>
<dbReference type="PANTHER" id="PTHR11795">
    <property type="entry name" value="BRANCHED-CHAIN AMINO ACID TRANSPORT SYSTEM PERMEASE PROTEIN LIVH"/>
    <property type="match status" value="1"/>
</dbReference>
<dbReference type="GO" id="GO:0022857">
    <property type="term" value="F:transmembrane transporter activity"/>
    <property type="evidence" value="ECO:0007669"/>
    <property type="project" value="InterPro"/>
</dbReference>
<feature type="transmembrane region" description="Helical" evidence="9">
    <location>
        <begin position="188"/>
        <end position="211"/>
    </location>
</feature>
<organism evidence="10 11">
    <name type="scientific">Hydrogenophaga pseudoflava</name>
    <name type="common">Pseudomonas carboxydoflava</name>
    <dbReference type="NCBI Taxonomy" id="47421"/>
    <lineage>
        <taxon>Bacteria</taxon>
        <taxon>Pseudomonadati</taxon>
        <taxon>Pseudomonadota</taxon>
        <taxon>Betaproteobacteria</taxon>
        <taxon>Burkholderiales</taxon>
        <taxon>Comamonadaceae</taxon>
        <taxon>Hydrogenophaga</taxon>
    </lineage>
</organism>
<dbReference type="RefSeq" id="WP_060986784.1">
    <property type="nucleotide sequence ID" value="NZ_CP037867.1"/>
</dbReference>
<keyword evidence="6 9" id="KW-1133">Transmembrane helix</keyword>
<evidence type="ECO:0000256" key="3">
    <source>
        <dbReference type="ARBA" id="ARBA00022475"/>
    </source>
</evidence>
<sequence length="290" mass="30770">MDYFLQLLISGMAVGLIYGFIGMGFAMIYRATGVVNFAQGEMMMLVSYIAFTLAGTLHFGFWPMLAATVAISVLIGLVVEVLLIRPMLGQPVFSTVMVTIGLAVILRSVVVLIWGADPMPLNTGLSTEVIRIGPAGLYPAQLYALGLMAAVLVGLWAFFRYSRVGIAMRATANLQTAALLMGINVKRIFALSWALSAGLAAIAGVLIGVIYDVNPGMWTTGLRSFPAVILGGLDSVFGAALGGVLIGVVENLSEGYIGRGMKEIAGFVLILVVLMVRPYGLFGKPDIERV</sequence>
<dbReference type="EMBL" id="CP037867">
    <property type="protein sequence ID" value="QBM28624.1"/>
    <property type="molecule type" value="Genomic_DNA"/>
</dbReference>
<feature type="transmembrane region" description="Helical" evidence="9">
    <location>
        <begin position="65"/>
        <end position="84"/>
    </location>
</feature>
<dbReference type="InterPro" id="IPR001851">
    <property type="entry name" value="ABC_transp_permease"/>
</dbReference>
<comment type="subcellular location">
    <subcellularLocation>
        <location evidence="1">Cell membrane</location>
        <topology evidence="1">Multi-pass membrane protein</topology>
    </subcellularLocation>
</comment>
<dbReference type="GO" id="GO:0006865">
    <property type="term" value="P:amino acid transport"/>
    <property type="evidence" value="ECO:0007669"/>
    <property type="project" value="UniProtKB-KW"/>
</dbReference>
<evidence type="ECO:0000313" key="11">
    <source>
        <dbReference type="Proteomes" id="UP000293912"/>
    </source>
</evidence>
<dbReference type="AlphaFoldDB" id="A0A4P6X4I2"/>
<keyword evidence="4 9" id="KW-0812">Transmembrane</keyword>
<evidence type="ECO:0000313" key="10">
    <source>
        <dbReference type="EMBL" id="QBM28624.1"/>
    </source>
</evidence>
<dbReference type="PANTHER" id="PTHR11795:SF451">
    <property type="entry name" value="ABC TRANSPORTER PERMEASE PROTEIN"/>
    <property type="match status" value="1"/>
</dbReference>
<gene>
    <name evidence="10" type="primary">livH9</name>
    <name evidence="10" type="ORF">HPF_13060</name>
</gene>
<feature type="transmembrane region" description="Helical" evidence="9">
    <location>
        <begin position="96"/>
        <end position="116"/>
    </location>
</feature>
<evidence type="ECO:0000256" key="2">
    <source>
        <dbReference type="ARBA" id="ARBA00022448"/>
    </source>
</evidence>
<accession>A0A4P6X4I2</accession>
<protein>
    <submittedName>
        <fullName evidence="10">High-affinity branched-chain amino acid transport system permease protein LivH</fullName>
    </submittedName>
</protein>
<keyword evidence="11" id="KW-1185">Reference proteome</keyword>
<feature type="transmembrane region" description="Helical" evidence="9">
    <location>
        <begin position="6"/>
        <end position="29"/>
    </location>
</feature>
<feature type="transmembrane region" description="Helical" evidence="9">
    <location>
        <begin position="264"/>
        <end position="282"/>
    </location>
</feature>
<dbReference type="CDD" id="cd06582">
    <property type="entry name" value="TM_PBP1_LivH_like"/>
    <property type="match status" value="1"/>
</dbReference>
<evidence type="ECO:0000256" key="6">
    <source>
        <dbReference type="ARBA" id="ARBA00022989"/>
    </source>
</evidence>
<dbReference type="Proteomes" id="UP000293912">
    <property type="component" value="Chromosome"/>
</dbReference>
<name>A0A4P6X4I2_HYDPS</name>
<keyword evidence="3" id="KW-1003">Cell membrane</keyword>
<evidence type="ECO:0000256" key="8">
    <source>
        <dbReference type="ARBA" id="ARBA00037998"/>
    </source>
</evidence>
<keyword evidence="2" id="KW-0813">Transport</keyword>
<reference evidence="10 11" key="1">
    <citation type="submission" date="2019-03" db="EMBL/GenBank/DDBJ databases">
        <authorList>
            <person name="Sebastian G."/>
            <person name="Baumann P."/>
            <person name="Ruckert C."/>
            <person name="Kalinowski J."/>
            <person name="Nebel B."/>
            <person name="Takors R."/>
            <person name="Blombach B."/>
        </authorList>
    </citation>
    <scope>NUCLEOTIDE SEQUENCE [LARGE SCALE GENOMIC DNA]</scope>
    <source>
        <strain evidence="10 11">DSM 1084</strain>
    </source>
</reference>
<keyword evidence="7 9" id="KW-0472">Membrane</keyword>
<evidence type="ECO:0000256" key="7">
    <source>
        <dbReference type="ARBA" id="ARBA00023136"/>
    </source>
</evidence>
<evidence type="ECO:0000256" key="1">
    <source>
        <dbReference type="ARBA" id="ARBA00004651"/>
    </source>
</evidence>
<evidence type="ECO:0000256" key="5">
    <source>
        <dbReference type="ARBA" id="ARBA00022970"/>
    </source>
</evidence>
<dbReference type="Pfam" id="PF02653">
    <property type="entry name" value="BPD_transp_2"/>
    <property type="match status" value="1"/>
</dbReference>
<dbReference type="InterPro" id="IPR052157">
    <property type="entry name" value="BCAA_transport_permease"/>
</dbReference>
<feature type="transmembrane region" description="Helical" evidence="9">
    <location>
        <begin position="136"/>
        <end position="159"/>
    </location>
</feature>
<feature type="transmembrane region" description="Helical" evidence="9">
    <location>
        <begin position="231"/>
        <end position="252"/>
    </location>
</feature>
<evidence type="ECO:0000256" key="4">
    <source>
        <dbReference type="ARBA" id="ARBA00022692"/>
    </source>
</evidence>